<proteinExistence type="predicted"/>
<gene>
    <name evidence="5" type="ORF">BEI59_20380</name>
    <name evidence="4" type="ORF">BEI63_26295</name>
</gene>
<feature type="chain" id="PRO_5039143974" evidence="2">
    <location>
        <begin position="29"/>
        <end position="523"/>
    </location>
</feature>
<sequence>MKKKTILHKLTAALLTGTLLLSLLTGCGAPSAPSDTGNSPETAAQPGSTASDLEPVTLKLWSCSDKYAAQDEILAKFCEKYKDQLNIEKIEYNFVSFGDYEDKMTSLVAGGDNFDGFFVADWMLYSKMANKGAFLPLDSLMQQYAPTLYKAYQDNGSLTACSIDGQLVALPWVQQKSSKPVVFYRKDLAEKYGVNVSSLETIEDLDAFLTEAHEKVPDIITFESGFPRGNTYSDVLAILNAKYEMDALNYHMLTFDLNSDKASLSPIEQTDMFKEAVTWMKKWYEEGIVSKNELSETDTKMFENGKTFAKVGLMGDALQGIVFNVNDAEYGFAEPYPDGKFRMDSPLNNAFAINKNAANPERLLMLLELLNTDEEAYDMFMYGIEGETYVKDENGALQYPEGQDASTSVYLGWFNWPFVREQFNKPSGRITQEALDAEQEWLKKDNFVVSPLTGFNPDTSTIKTELAQRDQLYDEQGKLLLAGITSGDDVDTAIQKYIDSQKAAGLDKIMNFMQEEADKYTTK</sequence>
<dbReference type="PANTHER" id="PTHR43649:SF17">
    <property type="entry name" value="ABC TRANSPORTER SOLUTE BINDING PROTEIN-SUGAR TRANSPORT"/>
    <property type="match status" value="1"/>
</dbReference>
<dbReference type="Gene3D" id="3.40.190.10">
    <property type="entry name" value="Periplasmic binding protein-like II"/>
    <property type="match status" value="1"/>
</dbReference>
<dbReference type="RefSeq" id="WP_069408333.1">
    <property type="nucleotide sequence ID" value="NZ_DBFYTW010000011.1"/>
</dbReference>
<accession>A0A1E3UE46</accession>
<feature type="compositionally biased region" description="Polar residues" evidence="1">
    <location>
        <begin position="33"/>
        <end position="51"/>
    </location>
</feature>
<dbReference type="EMBL" id="MEHA01000016">
    <property type="protein sequence ID" value="ODR48733.1"/>
    <property type="molecule type" value="Genomic_DNA"/>
</dbReference>
<evidence type="ECO:0000313" key="4">
    <source>
        <dbReference type="EMBL" id="ODR47852.1"/>
    </source>
</evidence>
<evidence type="ECO:0000259" key="3">
    <source>
        <dbReference type="Pfam" id="PF12010"/>
    </source>
</evidence>
<feature type="signal peptide" evidence="2">
    <location>
        <begin position="1"/>
        <end position="28"/>
    </location>
</feature>
<dbReference type="Pfam" id="PF01547">
    <property type="entry name" value="SBP_bac_1"/>
    <property type="match status" value="1"/>
</dbReference>
<dbReference type="Proteomes" id="UP000094271">
    <property type="component" value="Unassembled WGS sequence"/>
</dbReference>
<dbReference type="EMBL" id="MEHD01000044">
    <property type="protein sequence ID" value="ODR47852.1"/>
    <property type="molecule type" value="Genomic_DNA"/>
</dbReference>
<dbReference type="PROSITE" id="PS51257">
    <property type="entry name" value="PROKAR_LIPOPROTEIN"/>
    <property type="match status" value="1"/>
</dbReference>
<keyword evidence="7" id="KW-1185">Reference proteome</keyword>
<comment type="caution">
    <text evidence="5">The sequence shown here is derived from an EMBL/GenBank/DDBJ whole genome shotgun (WGS) entry which is preliminary data.</text>
</comment>
<dbReference type="AlphaFoldDB" id="A0A1E3UE46"/>
<dbReference type="PANTHER" id="PTHR43649">
    <property type="entry name" value="ARABINOSE-BINDING PROTEIN-RELATED"/>
    <property type="match status" value="1"/>
</dbReference>
<reference evidence="5 6" key="2">
    <citation type="submission" date="2016-08" db="EMBL/GenBank/DDBJ databases">
        <authorList>
            <person name="Seilhamer J.J."/>
        </authorList>
    </citation>
    <scope>NUCLEOTIDE SEQUENCE [LARGE SCALE GENOMIC DNA]</scope>
    <source>
        <strain evidence="5 6">NML150140-1</strain>
    </source>
</reference>
<reference evidence="4 7" key="1">
    <citation type="submission" date="2016-08" db="EMBL/GenBank/DDBJ databases">
        <title>Characterization of Isolates of Eisenbergiella tayi Derived from Blood Cultures, Using Whole Genome Sequencing.</title>
        <authorList>
            <person name="Bernier A.-M."/>
            <person name="Burdz T."/>
            <person name="Wiebe D."/>
            <person name="Bernard K."/>
        </authorList>
    </citation>
    <scope>NUCLEOTIDE SEQUENCE [LARGE SCALE GENOMIC DNA]</scope>
    <source>
        <strain evidence="4 7">NML120146</strain>
    </source>
</reference>
<evidence type="ECO:0000256" key="2">
    <source>
        <dbReference type="SAM" id="SignalP"/>
    </source>
</evidence>
<protein>
    <submittedName>
        <fullName evidence="5">ABC transporter substrate-binding protein</fullName>
    </submittedName>
</protein>
<dbReference type="Pfam" id="PF12010">
    <property type="entry name" value="DUF3502"/>
    <property type="match status" value="1"/>
</dbReference>
<dbReference type="Proteomes" id="UP000094869">
    <property type="component" value="Unassembled WGS sequence"/>
</dbReference>
<keyword evidence="2" id="KW-0732">Signal</keyword>
<feature type="domain" description="DUF3502" evidence="3">
    <location>
        <begin position="451"/>
        <end position="521"/>
    </location>
</feature>
<feature type="region of interest" description="Disordered" evidence="1">
    <location>
        <begin position="32"/>
        <end position="51"/>
    </location>
</feature>
<evidence type="ECO:0000313" key="7">
    <source>
        <dbReference type="Proteomes" id="UP000094869"/>
    </source>
</evidence>
<dbReference type="InterPro" id="IPR006059">
    <property type="entry name" value="SBP"/>
</dbReference>
<evidence type="ECO:0000313" key="5">
    <source>
        <dbReference type="EMBL" id="ODR48733.1"/>
    </source>
</evidence>
<evidence type="ECO:0000313" key="6">
    <source>
        <dbReference type="Proteomes" id="UP000094271"/>
    </source>
</evidence>
<organism evidence="5 6">
    <name type="scientific">Eisenbergiella tayi</name>
    <dbReference type="NCBI Taxonomy" id="1432052"/>
    <lineage>
        <taxon>Bacteria</taxon>
        <taxon>Bacillati</taxon>
        <taxon>Bacillota</taxon>
        <taxon>Clostridia</taxon>
        <taxon>Lachnospirales</taxon>
        <taxon>Lachnospiraceae</taxon>
        <taxon>Eisenbergiella</taxon>
    </lineage>
</organism>
<name>A0A1E3UE46_9FIRM</name>
<evidence type="ECO:0000256" key="1">
    <source>
        <dbReference type="SAM" id="MobiDB-lite"/>
    </source>
</evidence>
<dbReference type="InterPro" id="IPR022627">
    <property type="entry name" value="DUF3502"/>
</dbReference>
<dbReference type="SUPFAM" id="SSF53850">
    <property type="entry name" value="Periplasmic binding protein-like II"/>
    <property type="match status" value="1"/>
</dbReference>
<dbReference type="InterPro" id="IPR050490">
    <property type="entry name" value="Bact_solute-bd_prot1"/>
</dbReference>